<keyword evidence="2" id="KW-1185">Reference proteome</keyword>
<sequence length="162" mass="18428">MKREERRRWEFPPDFAHGEVMLGEAYDVLGARWLEQAIFVSRFQDELLGEIVTAGRFDDYFLTVEQWVEGDEEPLESWWTSRARGRSRSVGLSTGGEGEPLAELVIEVHPARLRELEQGVLGVTREGASADESRFSRRRRAHIDLLSLIALTTRLSDRAAAA</sequence>
<dbReference type="OrthoDB" id="5509305at2"/>
<dbReference type="AlphaFoldDB" id="A0A328CC42"/>
<proteinExistence type="predicted"/>
<gene>
    <name evidence="1" type="ORF">DL240_06100</name>
</gene>
<dbReference type="RefSeq" id="WP_111728985.1">
    <property type="nucleotide sequence ID" value="NZ_QHKO01000002.1"/>
</dbReference>
<evidence type="ECO:0000313" key="1">
    <source>
        <dbReference type="EMBL" id="RAL23727.1"/>
    </source>
</evidence>
<evidence type="ECO:0000313" key="2">
    <source>
        <dbReference type="Proteomes" id="UP000249169"/>
    </source>
</evidence>
<name>A0A328CC42_9DELT</name>
<organism evidence="1 2">
    <name type="scientific">Lujinxingia litoralis</name>
    <dbReference type="NCBI Taxonomy" id="2211119"/>
    <lineage>
        <taxon>Bacteria</taxon>
        <taxon>Deltaproteobacteria</taxon>
        <taxon>Bradymonadales</taxon>
        <taxon>Lujinxingiaceae</taxon>
        <taxon>Lujinxingia</taxon>
    </lineage>
</organism>
<dbReference type="Proteomes" id="UP000249169">
    <property type="component" value="Unassembled WGS sequence"/>
</dbReference>
<protein>
    <submittedName>
        <fullName evidence="1">Uncharacterized protein</fullName>
    </submittedName>
</protein>
<comment type="caution">
    <text evidence="1">The sequence shown here is derived from an EMBL/GenBank/DDBJ whole genome shotgun (WGS) entry which is preliminary data.</text>
</comment>
<accession>A0A328CC42</accession>
<dbReference type="EMBL" id="QHKO01000002">
    <property type="protein sequence ID" value="RAL23727.1"/>
    <property type="molecule type" value="Genomic_DNA"/>
</dbReference>
<reference evidence="1 2" key="1">
    <citation type="submission" date="2018-05" db="EMBL/GenBank/DDBJ databases">
        <title>Lujinxingia marina gen. nov. sp. nov., a new facultative anaerobic member of the class Deltaproteobacteria, and proposal of Lujinxingaceae fam. nov.</title>
        <authorList>
            <person name="Li C.-M."/>
        </authorList>
    </citation>
    <scope>NUCLEOTIDE SEQUENCE [LARGE SCALE GENOMIC DNA]</scope>
    <source>
        <strain evidence="1 2">B210</strain>
    </source>
</reference>